<gene>
    <name evidence="1" type="ORF">TCLT_LOCUS3779</name>
</gene>
<reference evidence="3" key="1">
    <citation type="submission" date="2016-04" db="UniProtKB">
        <authorList>
            <consortium name="WormBaseParasite"/>
        </authorList>
    </citation>
    <scope>IDENTIFICATION</scope>
</reference>
<name>A0A158RB81_THECL</name>
<protein>
    <submittedName>
        <fullName evidence="3">SoHo domain-containing protein</fullName>
    </submittedName>
</protein>
<dbReference type="STRING" id="103827.A0A158RB81"/>
<keyword evidence="2" id="KW-1185">Reference proteome</keyword>
<organism evidence="3">
    <name type="scientific">Thelazia callipaeda</name>
    <name type="common">Oriental eyeworm</name>
    <name type="synonym">Parasitic nematode</name>
    <dbReference type="NCBI Taxonomy" id="103827"/>
    <lineage>
        <taxon>Eukaryota</taxon>
        <taxon>Metazoa</taxon>
        <taxon>Ecdysozoa</taxon>
        <taxon>Nematoda</taxon>
        <taxon>Chromadorea</taxon>
        <taxon>Rhabditida</taxon>
        <taxon>Spirurina</taxon>
        <taxon>Spiruromorpha</taxon>
        <taxon>Thelazioidea</taxon>
        <taxon>Thelaziidae</taxon>
        <taxon>Thelazia</taxon>
    </lineage>
</organism>
<dbReference type="OMA" id="QHSVDLF"/>
<dbReference type="EMBL" id="UYYF01004266">
    <property type="protein sequence ID" value="VDN00781.1"/>
    <property type="molecule type" value="Genomic_DNA"/>
</dbReference>
<sequence>EVKAESSKCTKTQIEPVVTSTLRGRDTAFENSSHLKPGSSNTSLSFSAYRSNNRYPLHTPAFKRIDFSDLSDALVEERKPAWKLWQDSIKDSYYKVRKNAQKSVEETAFNDSQLMRRREKNSVSPTEELSIPSPFAQRSSHLASNILGPVAAPAVSSSQGIEERYNDKVNDIEARLLKTSILPNSVKSITMHDFRNGPNPAPGSVSETLIDDTDYQTFLPRPYYSRPNRNDPDYFDFDLQHSVNLFKRPEGKYVPKGPQTWEEKLLRESNSKGDAPLSAYMFTKGDTDWRTAGTSYLSAALRTPSFWEHRFESIGREVRDSNPISFDSLARNKPVPNRFTEYHDPDYEDLSDFEDKY</sequence>
<dbReference type="OrthoDB" id="5918434at2759"/>
<evidence type="ECO:0000313" key="1">
    <source>
        <dbReference type="EMBL" id="VDN00781.1"/>
    </source>
</evidence>
<dbReference type="AlphaFoldDB" id="A0A158RB81"/>
<proteinExistence type="predicted"/>
<accession>A0A158RB81</accession>
<dbReference type="Proteomes" id="UP000276776">
    <property type="component" value="Unassembled WGS sequence"/>
</dbReference>
<dbReference type="WBParaSite" id="TCLT_0000379001-mRNA-1">
    <property type="protein sequence ID" value="TCLT_0000379001-mRNA-1"/>
    <property type="gene ID" value="TCLT_0000379001"/>
</dbReference>
<evidence type="ECO:0000313" key="3">
    <source>
        <dbReference type="WBParaSite" id="TCLT_0000379001-mRNA-1"/>
    </source>
</evidence>
<evidence type="ECO:0000313" key="2">
    <source>
        <dbReference type="Proteomes" id="UP000276776"/>
    </source>
</evidence>
<reference evidence="1 2" key="2">
    <citation type="submission" date="2018-11" db="EMBL/GenBank/DDBJ databases">
        <authorList>
            <consortium name="Pathogen Informatics"/>
        </authorList>
    </citation>
    <scope>NUCLEOTIDE SEQUENCE [LARGE SCALE GENOMIC DNA]</scope>
</reference>